<organism evidence="1 2">
    <name type="scientific">Zooshikella ganghwensis</name>
    <dbReference type="NCBI Taxonomy" id="202772"/>
    <lineage>
        <taxon>Bacteria</taxon>
        <taxon>Pseudomonadati</taxon>
        <taxon>Pseudomonadota</taxon>
        <taxon>Gammaproteobacteria</taxon>
        <taxon>Oceanospirillales</taxon>
        <taxon>Zooshikellaceae</taxon>
        <taxon>Zooshikella</taxon>
    </lineage>
</organism>
<comment type="caution">
    <text evidence="1">The sequence shown here is derived from an EMBL/GenBank/DDBJ whole genome shotgun (WGS) entry which is preliminary data.</text>
</comment>
<dbReference type="AlphaFoldDB" id="A0A4P9VJR7"/>
<dbReference type="Pfam" id="PF07027">
    <property type="entry name" value="DUF1318"/>
    <property type="match status" value="1"/>
</dbReference>
<gene>
    <name evidence="1" type="ORF">B9G39_08725</name>
</gene>
<sequence length="110" mass="12032">MKIVRGFRLLVLGLILCLPLTVLAMSLEEAKQQGLVGEQLNGYLGLVVNNATAKKLITGINQKRKQKYEQLAKRNGVPLATISSLAGQKAIEKTPNGQYIQNSSGQWVKK</sequence>
<evidence type="ECO:0000313" key="1">
    <source>
        <dbReference type="EMBL" id="RDH43518.1"/>
    </source>
</evidence>
<proteinExistence type="predicted"/>
<protein>
    <submittedName>
        <fullName evidence="1">DUF1318 domain-containing protein</fullName>
    </submittedName>
</protein>
<accession>A0A4P9VJR7</accession>
<dbReference type="Proteomes" id="UP000257039">
    <property type="component" value="Unassembled WGS sequence"/>
</dbReference>
<dbReference type="RefSeq" id="WP_094786836.1">
    <property type="nucleotide sequence ID" value="NZ_NDXW01000001.1"/>
</dbReference>
<dbReference type="PIRSF" id="PIRSF025560">
    <property type="entry name" value="UCP025560"/>
    <property type="match status" value="1"/>
</dbReference>
<evidence type="ECO:0000313" key="2">
    <source>
        <dbReference type="Proteomes" id="UP000257039"/>
    </source>
</evidence>
<dbReference type="EMBL" id="NDXW01000001">
    <property type="protein sequence ID" value="RDH43518.1"/>
    <property type="molecule type" value="Genomic_DNA"/>
</dbReference>
<dbReference type="InterPro" id="IPR008309">
    <property type="entry name" value="YdbL"/>
</dbReference>
<name>A0A4P9VJR7_9GAMM</name>
<keyword evidence="2" id="KW-1185">Reference proteome</keyword>
<reference evidence="1 2" key="1">
    <citation type="submission" date="2017-04" db="EMBL/GenBank/DDBJ databases">
        <title>Draft genome sequence of Zooshikella ganghwensis VG4 isolated from Red Sea sediments.</title>
        <authorList>
            <person name="Rehman Z."/>
            <person name="Alam I."/>
            <person name="Kamau A."/>
            <person name="Bajic V."/>
            <person name="Leiknes T."/>
        </authorList>
    </citation>
    <scope>NUCLEOTIDE SEQUENCE [LARGE SCALE GENOMIC DNA]</scope>
    <source>
        <strain evidence="1 2">VG4</strain>
    </source>
</reference>